<comment type="caution">
    <text evidence="2">The sequence shown here is derived from an EMBL/GenBank/DDBJ whole genome shotgun (WGS) entry which is preliminary data.</text>
</comment>
<feature type="compositionally biased region" description="Polar residues" evidence="1">
    <location>
        <begin position="10"/>
        <end position="21"/>
    </location>
</feature>
<dbReference type="Proteomes" id="UP000475325">
    <property type="component" value="Unassembled WGS sequence"/>
</dbReference>
<accession>A0A7C8JHR6</accession>
<dbReference type="AlphaFoldDB" id="A0A7C8JHR6"/>
<evidence type="ECO:0000313" key="2">
    <source>
        <dbReference type="EMBL" id="KAF3104997.1"/>
    </source>
</evidence>
<name>A0A7C8JHR6_ORBOL</name>
<organism evidence="2 3">
    <name type="scientific">Orbilia oligospora</name>
    <name type="common">Nematode-trapping fungus</name>
    <name type="synonym">Arthrobotrys oligospora</name>
    <dbReference type="NCBI Taxonomy" id="2813651"/>
    <lineage>
        <taxon>Eukaryota</taxon>
        <taxon>Fungi</taxon>
        <taxon>Dikarya</taxon>
        <taxon>Ascomycota</taxon>
        <taxon>Pezizomycotina</taxon>
        <taxon>Orbiliomycetes</taxon>
        <taxon>Orbiliales</taxon>
        <taxon>Orbiliaceae</taxon>
        <taxon>Orbilia</taxon>
    </lineage>
</organism>
<sequence>MRPFRKPYDTSGNKATRQSAHSPILPGLPGEAGMPVDKPRPSGLVRLIELEPRNPYILREYPARHLKRFSEIYNVHNIKPVAFNVCDELVHIATDGKEHYIVFLDLESAVVPAGDSWDGALEVFKSIDVLLPDVVRIESI</sequence>
<evidence type="ECO:0000313" key="3">
    <source>
        <dbReference type="Proteomes" id="UP000475325"/>
    </source>
</evidence>
<dbReference type="EMBL" id="WIQW01000015">
    <property type="protein sequence ID" value="KAF3104997.1"/>
    <property type="molecule type" value="Genomic_DNA"/>
</dbReference>
<evidence type="ECO:0000256" key="1">
    <source>
        <dbReference type="SAM" id="MobiDB-lite"/>
    </source>
</evidence>
<proteinExistence type="predicted"/>
<feature type="region of interest" description="Disordered" evidence="1">
    <location>
        <begin position="1"/>
        <end position="36"/>
    </location>
</feature>
<gene>
    <name evidence="2" type="ORF">TWF102_002758</name>
</gene>
<protein>
    <submittedName>
        <fullName evidence="2">Uncharacterized protein</fullName>
    </submittedName>
</protein>
<reference evidence="2 3" key="1">
    <citation type="submission" date="2019-06" db="EMBL/GenBank/DDBJ databases">
        <authorList>
            <person name="Palmer J.M."/>
        </authorList>
    </citation>
    <scope>NUCLEOTIDE SEQUENCE [LARGE SCALE GENOMIC DNA]</scope>
    <source>
        <strain evidence="2 3">TWF102</strain>
    </source>
</reference>